<name>A0ACA9SZH6_9GLOM</name>
<feature type="non-terminal residue" evidence="1">
    <location>
        <position position="1"/>
    </location>
</feature>
<dbReference type="EMBL" id="CAJVQC010175687">
    <property type="protein sequence ID" value="CAG8851349.1"/>
    <property type="molecule type" value="Genomic_DNA"/>
</dbReference>
<dbReference type="Proteomes" id="UP000789920">
    <property type="component" value="Unassembled WGS sequence"/>
</dbReference>
<keyword evidence="2" id="KW-1185">Reference proteome</keyword>
<reference evidence="1" key="1">
    <citation type="submission" date="2021-06" db="EMBL/GenBank/DDBJ databases">
        <authorList>
            <person name="Kallberg Y."/>
            <person name="Tangrot J."/>
            <person name="Rosling A."/>
        </authorList>
    </citation>
    <scope>NUCLEOTIDE SEQUENCE</scope>
    <source>
        <strain evidence="1">MA461A</strain>
    </source>
</reference>
<accession>A0ACA9SZH6</accession>
<comment type="caution">
    <text evidence="1">The sequence shown here is derived from an EMBL/GenBank/DDBJ whole genome shotgun (WGS) entry which is preliminary data.</text>
</comment>
<protein>
    <submittedName>
        <fullName evidence="1">2310_t:CDS:1</fullName>
    </submittedName>
</protein>
<gene>
    <name evidence="1" type="ORF">RPERSI_LOCUS36523</name>
</gene>
<feature type="non-terminal residue" evidence="1">
    <location>
        <position position="43"/>
    </location>
</feature>
<evidence type="ECO:0000313" key="1">
    <source>
        <dbReference type="EMBL" id="CAG8851349.1"/>
    </source>
</evidence>
<evidence type="ECO:0000313" key="2">
    <source>
        <dbReference type="Proteomes" id="UP000789920"/>
    </source>
</evidence>
<organism evidence="1 2">
    <name type="scientific">Racocetra persica</name>
    <dbReference type="NCBI Taxonomy" id="160502"/>
    <lineage>
        <taxon>Eukaryota</taxon>
        <taxon>Fungi</taxon>
        <taxon>Fungi incertae sedis</taxon>
        <taxon>Mucoromycota</taxon>
        <taxon>Glomeromycotina</taxon>
        <taxon>Glomeromycetes</taxon>
        <taxon>Diversisporales</taxon>
        <taxon>Gigasporaceae</taxon>
        <taxon>Racocetra</taxon>
    </lineage>
</organism>
<sequence length="43" mass="5032">ILSPTTFETKSIQYMKNSFHLAENFEFGKLFANLTNMPNIFDM</sequence>
<proteinExistence type="predicted"/>